<dbReference type="FunFam" id="1.10.287.130:FF:000001">
    <property type="entry name" value="Two-component sensor histidine kinase"/>
    <property type="match status" value="1"/>
</dbReference>
<name>A0A410JYJ0_9BACT</name>
<dbReference type="InterPro" id="IPR003594">
    <property type="entry name" value="HATPase_dom"/>
</dbReference>
<dbReference type="PROSITE" id="PS50109">
    <property type="entry name" value="HIS_KIN"/>
    <property type="match status" value="1"/>
</dbReference>
<dbReference type="EC" id="2.7.13.3" evidence="2"/>
<dbReference type="AlphaFoldDB" id="A0A410JYJ0"/>
<dbReference type="GO" id="GO:0016036">
    <property type="term" value="P:cellular response to phosphate starvation"/>
    <property type="evidence" value="ECO:0007669"/>
    <property type="project" value="TreeGrafter"/>
</dbReference>
<keyword evidence="10" id="KW-1185">Reference proteome</keyword>
<evidence type="ECO:0000256" key="5">
    <source>
        <dbReference type="ARBA" id="ARBA00022777"/>
    </source>
</evidence>
<dbReference type="InterPro" id="IPR035965">
    <property type="entry name" value="PAS-like_dom_sf"/>
</dbReference>
<dbReference type="InterPro" id="IPR050351">
    <property type="entry name" value="BphY/WalK/GraS-like"/>
</dbReference>
<dbReference type="RefSeq" id="WP_128466407.1">
    <property type="nucleotide sequence ID" value="NZ_CP035108.1"/>
</dbReference>
<dbReference type="InterPro" id="IPR004358">
    <property type="entry name" value="Sig_transdc_His_kin-like_C"/>
</dbReference>
<dbReference type="Gene3D" id="3.30.565.10">
    <property type="entry name" value="Histidine kinase-like ATPase, C-terminal domain"/>
    <property type="match status" value="1"/>
</dbReference>
<dbReference type="PRINTS" id="PR00344">
    <property type="entry name" value="BCTRLSENSOR"/>
</dbReference>
<sequence>MRLFVSIFFTIFVPVTLVLMLTLHYSGRLAEDALTAPHAHELRGKSEILSENLTETEASEHNRRTLDYNFRLILLSVATSGLISFLLAGRISVPMRKLAQIADRIEAGDKNINFPVFGDKTMSKVSDIFHRMYSSMTKKQNELENERHKLQHVFTILNEGIILLDTSYRIKHFNRKAVEHLGAELTLGRNIVDSVNNMDVISFISRILEKTEDSIHHLELRQKMFDVHVRYLDNEILIVLYNITERTQYEDFKTELIGNITHELKTPLAMIMGYAETLLGNTSVDKKNLEKFLTIIHSNSKRLNNIINDILELHRLEHIPDGFSVDEPLQLDSALAEIEERYEGFEIKTVLNADCTEVPVLREHFMTLLTNLTDNAHKYSSSKVIEINVSRKDDETVIRVSDEGPAIPDEEKERIFERFYTVNKSKNRNLTGTGLGLSIVKHITGLYDGSITLEKNKKGGNTFVATLFERPARTIEEEEA</sequence>
<keyword evidence="4" id="KW-0808">Transferase</keyword>
<dbReference type="InterPro" id="IPR005467">
    <property type="entry name" value="His_kinase_dom"/>
</dbReference>
<keyword evidence="7" id="KW-1133">Transmembrane helix</keyword>
<feature type="domain" description="Histidine kinase" evidence="8">
    <location>
        <begin position="259"/>
        <end position="471"/>
    </location>
</feature>
<keyword evidence="7" id="KW-0812">Transmembrane</keyword>
<dbReference type="PANTHER" id="PTHR45453">
    <property type="entry name" value="PHOSPHATE REGULON SENSOR PROTEIN PHOR"/>
    <property type="match status" value="1"/>
</dbReference>
<keyword evidence="3" id="KW-0597">Phosphoprotein</keyword>
<evidence type="ECO:0000256" key="6">
    <source>
        <dbReference type="ARBA" id="ARBA00023012"/>
    </source>
</evidence>
<keyword evidence="5" id="KW-0418">Kinase</keyword>
<dbReference type="SMART" id="SM00388">
    <property type="entry name" value="HisKA"/>
    <property type="match status" value="1"/>
</dbReference>
<dbReference type="InterPro" id="IPR036097">
    <property type="entry name" value="HisK_dim/P_sf"/>
</dbReference>
<organism evidence="9 10">
    <name type="scientific">Geovibrio thiophilus</name>
    <dbReference type="NCBI Taxonomy" id="139438"/>
    <lineage>
        <taxon>Bacteria</taxon>
        <taxon>Pseudomonadati</taxon>
        <taxon>Deferribacterota</taxon>
        <taxon>Deferribacteres</taxon>
        <taxon>Deferribacterales</taxon>
        <taxon>Geovibrionaceae</taxon>
        <taxon>Geovibrio</taxon>
    </lineage>
</organism>
<dbReference type="GO" id="GO:0005886">
    <property type="term" value="C:plasma membrane"/>
    <property type="evidence" value="ECO:0007669"/>
    <property type="project" value="TreeGrafter"/>
</dbReference>
<dbReference type="GO" id="GO:0000155">
    <property type="term" value="F:phosphorelay sensor kinase activity"/>
    <property type="evidence" value="ECO:0007669"/>
    <property type="project" value="InterPro"/>
</dbReference>
<accession>A0A410JYJ0</accession>
<evidence type="ECO:0000313" key="10">
    <source>
        <dbReference type="Proteomes" id="UP000287502"/>
    </source>
</evidence>
<keyword evidence="7" id="KW-0472">Membrane</keyword>
<dbReference type="Gene3D" id="1.10.287.130">
    <property type="match status" value="1"/>
</dbReference>
<reference evidence="9 10" key="1">
    <citation type="submission" date="2019-01" db="EMBL/GenBank/DDBJ databases">
        <title>Geovibrio thiophilus DSM 11263, complete genome.</title>
        <authorList>
            <person name="Spring S."/>
            <person name="Bunk B."/>
            <person name="Sproer C."/>
        </authorList>
    </citation>
    <scope>NUCLEOTIDE SEQUENCE [LARGE SCALE GENOMIC DNA]</scope>
    <source>
        <strain evidence="9 10">DSM 11263</strain>
    </source>
</reference>
<dbReference type="SUPFAM" id="SSF55785">
    <property type="entry name" value="PYP-like sensor domain (PAS domain)"/>
    <property type="match status" value="1"/>
</dbReference>
<dbReference type="EMBL" id="CP035108">
    <property type="protein sequence ID" value="QAR33121.1"/>
    <property type="molecule type" value="Genomic_DNA"/>
</dbReference>
<dbReference type="Gene3D" id="3.30.450.20">
    <property type="entry name" value="PAS domain"/>
    <property type="match status" value="1"/>
</dbReference>
<evidence type="ECO:0000256" key="2">
    <source>
        <dbReference type="ARBA" id="ARBA00012438"/>
    </source>
</evidence>
<dbReference type="SMART" id="SM00387">
    <property type="entry name" value="HATPase_c"/>
    <property type="match status" value="1"/>
</dbReference>
<dbReference type="Pfam" id="PF02518">
    <property type="entry name" value="HATPase_c"/>
    <property type="match status" value="1"/>
</dbReference>
<dbReference type="InterPro" id="IPR036890">
    <property type="entry name" value="HATPase_C_sf"/>
</dbReference>
<evidence type="ECO:0000313" key="9">
    <source>
        <dbReference type="EMBL" id="QAR33121.1"/>
    </source>
</evidence>
<evidence type="ECO:0000256" key="3">
    <source>
        <dbReference type="ARBA" id="ARBA00022553"/>
    </source>
</evidence>
<feature type="transmembrane region" description="Helical" evidence="7">
    <location>
        <begin position="68"/>
        <end position="88"/>
    </location>
</feature>
<keyword evidence="6" id="KW-0902">Two-component regulatory system</keyword>
<dbReference type="InterPro" id="IPR003661">
    <property type="entry name" value="HisK_dim/P_dom"/>
</dbReference>
<evidence type="ECO:0000256" key="4">
    <source>
        <dbReference type="ARBA" id="ARBA00022679"/>
    </source>
</evidence>
<comment type="catalytic activity">
    <reaction evidence="1">
        <text>ATP + protein L-histidine = ADP + protein N-phospho-L-histidine.</text>
        <dbReference type="EC" id="2.7.13.3"/>
    </reaction>
</comment>
<dbReference type="PANTHER" id="PTHR45453:SF1">
    <property type="entry name" value="PHOSPHATE REGULON SENSOR PROTEIN PHOR"/>
    <property type="match status" value="1"/>
</dbReference>
<dbReference type="CDD" id="cd00082">
    <property type="entry name" value="HisKA"/>
    <property type="match status" value="1"/>
</dbReference>
<dbReference type="KEGG" id="gtl:EP073_06820"/>
<dbReference type="Pfam" id="PF00512">
    <property type="entry name" value="HisKA"/>
    <property type="match status" value="1"/>
</dbReference>
<proteinExistence type="predicted"/>
<evidence type="ECO:0000259" key="8">
    <source>
        <dbReference type="PROSITE" id="PS50109"/>
    </source>
</evidence>
<dbReference type="Proteomes" id="UP000287502">
    <property type="component" value="Chromosome"/>
</dbReference>
<dbReference type="OrthoDB" id="9813151at2"/>
<gene>
    <name evidence="9" type="ORF">EP073_06820</name>
</gene>
<feature type="transmembrane region" description="Helical" evidence="7">
    <location>
        <begin position="7"/>
        <end position="25"/>
    </location>
</feature>
<dbReference type="SUPFAM" id="SSF47384">
    <property type="entry name" value="Homodimeric domain of signal transducing histidine kinase"/>
    <property type="match status" value="1"/>
</dbReference>
<evidence type="ECO:0000256" key="7">
    <source>
        <dbReference type="SAM" id="Phobius"/>
    </source>
</evidence>
<dbReference type="GO" id="GO:0004721">
    <property type="term" value="F:phosphoprotein phosphatase activity"/>
    <property type="evidence" value="ECO:0007669"/>
    <property type="project" value="TreeGrafter"/>
</dbReference>
<dbReference type="SUPFAM" id="SSF55874">
    <property type="entry name" value="ATPase domain of HSP90 chaperone/DNA topoisomerase II/histidine kinase"/>
    <property type="match status" value="1"/>
</dbReference>
<evidence type="ECO:0000256" key="1">
    <source>
        <dbReference type="ARBA" id="ARBA00000085"/>
    </source>
</evidence>
<protein>
    <recommendedName>
        <fullName evidence="2">histidine kinase</fullName>
        <ecNumber evidence="2">2.7.13.3</ecNumber>
    </recommendedName>
</protein>